<name>A0A1P8KBH4_9BURK</name>
<organism evidence="4 5">
    <name type="scientific">Rhodoferax saidenbachensis</name>
    <dbReference type="NCBI Taxonomy" id="1484693"/>
    <lineage>
        <taxon>Bacteria</taxon>
        <taxon>Pseudomonadati</taxon>
        <taxon>Pseudomonadota</taxon>
        <taxon>Betaproteobacteria</taxon>
        <taxon>Burkholderiales</taxon>
        <taxon>Comamonadaceae</taxon>
        <taxon>Rhodoferax</taxon>
    </lineage>
</organism>
<evidence type="ECO:0000256" key="1">
    <source>
        <dbReference type="PIRSR" id="PIRSR611757-1"/>
    </source>
</evidence>
<dbReference type="EMBL" id="CP019239">
    <property type="protein sequence ID" value="APW43360.1"/>
    <property type="molecule type" value="Genomic_DNA"/>
</dbReference>
<feature type="signal peptide" evidence="2">
    <location>
        <begin position="1"/>
        <end position="24"/>
    </location>
</feature>
<dbReference type="AlphaFoldDB" id="A0A1P8KBH4"/>
<dbReference type="Proteomes" id="UP000186110">
    <property type="component" value="Chromosome"/>
</dbReference>
<dbReference type="Gene3D" id="1.10.530.10">
    <property type="match status" value="1"/>
</dbReference>
<dbReference type="Gene3D" id="1.10.8.350">
    <property type="entry name" value="Bacterial muramidase"/>
    <property type="match status" value="1"/>
</dbReference>
<feature type="domain" description="Transglycosylase SLT" evidence="3">
    <location>
        <begin position="48"/>
        <end position="350"/>
    </location>
</feature>
<dbReference type="GO" id="GO:0009253">
    <property type="term" value="P:peptidoglycan catabolic process"/>
    <property type="evidence" value="ECO:0007669"/>
    <property type="project" value="TreeGrafter"/>
</dbReference>
<feature type="chain" id="PRO_5010224522" evidence="2">
    <location>
        <begin position="25"/>
        <end position="375"/>
    </location>
</feature>
<dbReference type="InterPro" id="IPR011757">
    <property type="entry name" value="Lytic_transglycosylase_MltB"/>
</dbReference>
<reference evidence="4 5" key="1">
    <citation type="submission" date="2017-01" db="EMBL/GenBank/DDBJ databases">
        <authorList>
            <person name="Mah S.A."/>
            <person name="Swanson W.J."/>
            <person name="Moy G.W."/>
            <person name="Vacquier V.D."/>
        </authorList>
    </citation>
    <scope>NUCLEOTIDE SEQUENCE [LARGE SCALE GENOMIC DNA]</scope>
    <source>
        <strain evidence="4 5">DSM 22694</strain>
    </source>
</reference>
<protein>
    <submittedName>
        <fullName evidence="4">Lytic murein transglycosylase B</fullName>
    </submittedName>
</protein>
<proteinExistence type="predicted"/>
<dbReference type="GO" id="GO:0008933">
    <property type="term" value="F:peptidoglycan lytic transglycosylase activity"/>
    <property type="evidence" value="ECO:0007669"/>
    <property type="project" value="TreeGrafter"/>
</dbReference>
<feature type="active site" evidence="1">
    <location>
        <position position="144"/>
    </location>
</feature>
<keyword evidence="2" id="KW-0732">Signal</keyword>
<dbReference type="InterPro" id="IPR043426">
    <property type="entry name" value="MltB-like"/>
</dbReference>
<evidence type="ECO:0000313" key="5">
    <source>
        <dbReference type="Proteomes" id="UP000186110"/>
    </source>
</evidence>
<dbReference type="eggNOG" id="COG2951">
    <property type="taxonomic scope" value="Bacteria"/>
</dbReference>
<dbReference type="KEGG" id="rsb:RS694_13020"/>
<accession>A0A1P8KBH4</accession>
<dbReference type="SUPFAM" id="SSF53955">
    <property type="entry name" value="Lysozyme-like"/>
    <property type="match status" value="1"/>
</dbReference>
<dbReference type="InterPro" id="IPR023346">
    <property type="entry name" value="Lysozyme-like_dom_sf"/>
</dbReference>
<dbReference type="PANTHER" id="PTHR30163:SF9">
    <property type="entry name" value="MEMBRANE-BOUND LYTIC MUREIN TRANSGLYCOSYLASE B"/>
    <property type="match status" value="1"/>
</dbReference>
<dbReference type="STRING" id="1484693.RS694_13020"/>
<evidence type="ECO:0000256" key="2">
    <source>
        <dbReference type="SAM" id="SignalP"/>
    </source>
</evidence>
<keyword evidence="5" id="KW-1185">Reference proteome</keyword>
<gene>
    <name evidence="4" type="ORF">RS694_13020</name>
</gene>
<dbReference type="CDD" id="cd13399">
    <property type="entry name" value="Slt35-like"/>
    <property type="match status" value="1"/>
</dbReference>
<evidence type="ECO:0000259" key="3">
    <source>
        <dbReference type="Pfam" id="PF13406"/>
    </source>
</evidence>
<dbReference type="FunFam" id="1.10.8.350:FF:000001">
    <property type="entry name" value="Lytic murein transglycosylase B"/>
    <property type="match status" value="1"/>
</dbReference>
<evidence type="ECO:0000313" key="4">
    <source>
        <dbReference type="EMBL" id="APW43360.1"/>
    </source>
</evidence>
<sequence>MNPFASFFATFLIASCATSTWATAQKHPKKHRAPPLVAITGPLYATRPEVMQLADTIAERRLLDPDWVRHALAHARYMPAIARAITPPPVGTVKNWAVYRSRFIDQVRIKAGVKFWLANQETLARAERETGVPAAIIVGIVGVETIYGQQTGGYRVIDALCTLAFDFPKEHPRAKDRSAFFRAELESYLSLTQRTGTDPLALRGSYAGAMGLPQFMPSSWDKYAVDFDGDGRIDLFHSPADVIGSVANYFRAFRWQPGMPTHYPVGFDAAKLDKAALLAPDILPTFTTATFAAKGAVLQGAALNHTGPLALVELQNGEAEPLYIAGTENFYAITRYNWSSYYALAVIELGEAVAAAIAATERGGTNLPPGRPKGS</sequence>
<dbReference type="NCBIfam" id="TIGR02282">
    <property type="entry name" value="MltB"/>
    <property type="match status" value="1"/>
</dbReference>
<dbReference type="InterPro" id="IPR031304">
    <property type="entry name" value="SLT_2"/>
</dbReference>
<dbReference type="Pfam" id="PF13406">
    <property type="entry name" value="SLT_2"/>
    <property type="match status" value="1"/>
</dbReference>
<dbReference type="PANTHER" id="PTHR30163">
    <property type="entry name" value="MEMBRANE-BOUND LYTIC MUREIN TRANSGLYCOSYLASE B"/>
    <property type="match status" value="1"/>
</dbReference>